<dbReference type="GO" id="GO:0046872">
    <property type="term" value="F:metal ion binding"/>
    <property type="evidence" value="ECO:0007669"/>
    <property type="project" value="UniProtKB-KW"/>
</dbReference>
<feature type="binding site" evidence="4">
    <location>
        <position position="79"/>
    </location>
    <ligand>
        <name>Fe cation</name>
        <dbReference type="ChEBI" id="CHEBI:24875"/>
        <note>catalytic</note>
    </ligand>
</feature>
<evidence type="ECO:0000256" key="4">
    <source>
        <dbReference type="PIRSR" id="PIRSR604294-1"/>
    </source>
</evidence>
<keyword evidence="3 4" id="KW-0408">Iron</keyword>
<evidence type="ECO:0000256" key="1">
    <source>
        <dbReference type="ARBA" id="ARBA00006787"/>
    </source>
</evidence>
<proteinExistence type="inferred from homology"/>
<feature type="binding site" evidence="4">
    <location>
        <position position="134"/>
    </location>
    <ligand>
        <name>Fe cation</name>
        <dbReference type="ChEBI" id="CHEBI:24875"/>
        <note>catalytic</note>
    </ligand>
</feature>
<organism evidence="5 6">
    <name type="scientific">[Myrmecia] bisecta</name>
    <dbReference type="NCBI Taxonomy" id="41462"/>
    <lineage>
        <taxon>Eukaryota</taxon>
        <taxon>Viridiplantae</taxon>
        <taxon>Chlorophyta</taxon>
        <taxon>core chlorophytes</taxon>
        <taxon>Trebouxiophyceae</taxon>
        <taxon>Trebouxiales</taxon>
        <taxon>Trebouxiaceae</taxon>
        <taxon>Myrmecia</taxon>
    </lineage>
</organism>
<evidence type="ECO:0000313" key="6">
    <source>
        <dbReference type="Proteomes" id="UP001489004"/>
    </source>
</evidence>
<dbReference type="AlphaFoldDB" id="A0AAW1PL09"/>
<dbReference type="PANTHER" id="PTHR10543">
    <property type="entry name" value="BETA-CAROTENE DIOXYGENASE"/>
    <property type="match status" value="1"/>
</dbReference>
<accession>A0AAW1PL09</accession>
<protein>
    <recommendedName>
        <fullName evidence="7">Dioxygenase</fullName>
    </recommendedName>
</protein>
<gene>
    <name evidence="5" type="ORF">WJX72_000386</name>
</gene>
<dbReference type="GO" id="GO:0016121">
    <property type="term" value="P:carotene catabolic process"/>
    <property type="evidence" value="ECO:0007669"/>
    <property type="project" value="TreeGrafter"/>
</dbReference>
<reference evidence="5 6" key="1">
    <citation type="journal article" date="2024" name="Nat. Commun.">
        <title>Phylogenomics reveals the evolutionary origins of lichenization in chlorophyte algae.</title>
        <authorList>
            <person name="Puginier C."/>
            <person name="Libourel C."/>
            <person name="Otte J."/>
            <person name="Skaloud P."/>
            <person name="Haon M."/>
            <person name="Grisel S."/>
            <person name="Petersen M."/>
            <person name="Berrin J.G."/>
            <person name="Delaux P.M."/>
            <person name="Dal Grande F."/>
            <person name="Keller J."/>
        </authorList>
    </citation>
    <scope>NUCLEOTIDE SEQUENCE [LARGE SCALE GENOMIC DNA]</scope>
    <source>
        <strain evidence="5 6">SAG 2043</strain>
    </source>
</reference>
<keyword evidence="6" id="KW-1185">Reference proteome</keyword>
<evidence type="ECO:0000256" key="2">
    <source>
        <dbReference type="ARBA" id="ARBA00022723"/>
    </source>
</evidence>
<comment type="caution">
    <text evidence="5">The sequence shown here is derived from an EMBL/GenBank/DDBJ whole genome shotgun (WGS) entry which is preliminary data.</text>
</comment>
<evidence type="ECO:0008006" key="7">
    <source>
        <dbReference type="Google" id="ProtNLM"/>
    </source>
</evidence>
<comment type="similarity">
    <text evidence="1">Belongs to the carotenoid oxygenase family.</text>
</comment>
<evidence type="ECO:0000313" key="5">
    <source>
        <dbReference type="EMBL" id="KAK9808604.1"/>
    </source>
</evidence>
<comment type="cofactor">
    <cofactor evidence="4">
        <name>Fe(2+)</name>
        <dbReference type="ChEBI" id="CHEBI:29033"/>
    </cofactor>
    <text evidence="4">Binds 1 Fe(2+) ion per subunit.</text>
</comment>
<dbReference type="InterPro" id="IPR004294">
    <property type="entry name" value="Carotenoid_Oase"/>
</dbReference>
<name>A0AAW1PL09_9CHLO</name>
<dbReference type="GO" id="GO:0010436">
    <property type="term" value="F:carotenoid dioxygenase activity"/>
    <property type="evidence" value="ECO:0007669"/>
    <property type="project" value="TreeGrafter"/>
</dbReference>
<dbReference type="Pfam" id="PF03055">
    <property type="entry name" value="RPE65"/>
    <property type="match status" value="1"/>
</dbReference>
<dbReference type="Proteomes" id="UP001489004">
    <property type="component" value="Unassembled WGS sequence"/>
</dbReference>
<dbReference type="EMBL" id="JALJOR010000011">
    <property type="protein sequence ID" value="KAK9808604.1"/>
    <property type="molecule type" value="Genomic_DNA"/>
</dbReference>
<dbReference type="PANTHER" id="PTHR10543:SF138">
    <property type="entry name" value="CAROTENOID OXYGENASE"/>
    <property type="match status" value="1"/>
</dbReference>
<feature type="binding site" evidence="4">
    <location>
        <position position="400"/>
    </location>
    <ligand>
        <name>Fe cation</name>
        <dbReference type="ChEBI" id="CHEBI:24875"/>
        <note>catalytic</note>
    </ligand>
</feature>
<keyword evidence="2 4" id="KW-0479">Metal-binding</keyword>
<sequence>MHCKDAAATGSSGCGSSRLLGKPLGVKGIANTGVLRWGGKLLALYERDLPYELDEQLRTLGQTDLGGSIKSACRQWGAHYRVETRADGAQRLIGFNATETPQGNRVNFWEYDETFKCLHSTPYLLENGQFGFVHDLVVTPNYYIVLEAPIDMNFKKLLFRYSRGKACLAECLQYSAHKPVKIHLVPRPGTGPSIGQKVVTTQPFFSFQHVNAFEIEEGRRLVIDTVGSQGIDFSANLESGMDCWSTPEGKGIVRRLIVTISSGEVSQEPVLPYRACELPVINPTYTGRPYRHAYLVGSRVTGFESWSPLQGLVKLTRPDSLFGDQAAQEEVWLPGLESYAQEPIFVPRPGSTAEDDGWILTVVYNAATHQSQLVILDARHVSDGPVASLNLLHHIPFGIHGSFTEDLLIGPARAPGRT</sequence>
<evidence type="ECO:0000256" key="3">
    <source>
        <dbReference type="ARBA" id="ARBA00023004"/>
    </source>
</evidence>